<evidence type="ECO:0000313" key="1">
    <source>
        <dbReference type="EMBL" id="QCD78884.1"/>
    </source>
</evidence>
<dbReference type="EMBL" id="CP039345">
    <property type="protein sequence ID" value="QCD78884.1"/>
    <property type="molecule type" value="Genomic_DNA"/>
</dbReference>
<evidence type="ECO:0000313" key="2">
    <source>
        <dbReference type="Proteomes" id="UP000501690"/>
    </source>
</evidence>
<accession>A0A4D6KYE6</accession>
<gene>
    <name evidence="1" type="ORF">DEO72_LG1g2520</name>
</gene>
<reference evidence="1 2" key="1">
    <citation type="submission" date="2019-04" db="EMBL/GenBank/DDBJ databases">
        <title>An improved genome assembly and genetic linkage map for asparagus bean, Vigna unguiculata ssp. sesquipedialis.</title>
        <authorList>
            <person name="Xia Q."/>
            <person name="Zhang R."/>
            <person name="Dong Y."/>
        </authorList>
    </citation>
    <scope>NUCLEOTIDE SEQUENCE [LARGE SCALE GENOMIC DNA]</scope>
    <source>
        <tissue evidence="1">Leaf</tissue>
    </source>
</reference>
<protein>
    <submittedName>
        <fullName evidence="1">Uncharacterized protein</fullName>
    </submittedName>
</protein>
<organism evidence="1 2">
    <name type="scientific">Vigna unguiculata</name>
    <name type="common">Cowpea</name>
    <dbReference type="NCBI Taxonomy" id="3917"/>
    <lineage>
        <taxon>Eukaryota</taxon>
        <taxon>Viridiplantae</taxon>
        <taxon>Streptophyta</taxon>
        <taxon>Embryophyta</taxon>
        <taxon>Tracheophyta</taxon>
        <taxon>Spermatophyta</taxon>
        <taxon>Magnoliopsida</taxon>
        <taxon>eudicotyledons</taxon>
        <taxon>Gunneridae</taxon>
        <taxon>Pentapetalae</taxon>
        <taxon>rosids</taxon>
        <taxon>fabids</taxon>
        <taxon>Fabales</taxon>
        <taxon>Fabaceae</taxon>
        <taxon>Papilionoideae</taxon>
        <taxon>50 kb inversion clade</taxon>
        <taxon>NPAAA clade</taxon>
        <taxon>indigoferoid/millettioid clade</taxon>
        <taxon>Phaseoleae</taxon>
        <taxon>Vigna</taxon>
    </lineage>
</organism>
<dbReference type="Proteomes" id="UP000501690">
    <property type="component" value="Linkage Group LG1"/>
</dbReference>
<dbReference type="AlphaFoldDB" id="A0A4D6KYE6"/>
<proteinExistence type="predicted"/>
<name>A0A4D6KYE6_VIGUN</name>
<keyword evidence="2" id="KW-1185">Reference proteome</keyword>
<sequence>MGSIGRIPMERVVEVREDPPEELAESNWPAKTGYEWVAADVPTQQSLFQWSHLLRSLLNCTPIFQKGVQRDIVAPERVTAIECVCHGREESAEEFFYMYMCHFSQLHIRLPFDEFTMGVLRLLNVAPTQLHPQLGVLTSFPVTMHGIVLGTVSSSILVLFCYEAEESDNVVVINKSAWSQQTRRFHSVVQAF</sequence>